<evidence type="ECO:0000313" key="11">
    <source>
        <dbReference type="Proteomes" id="UP000030764"/>
    </source>
</evidence>
<evidence type="ECO:0000256" key="2">
    <source>
        <dbReference type="ARBA" id="ARBA00022723"/>
    </source>
</evidence>
<dbReference type="PROSITE" id="PS50020">
    <property type="entry name" value="WW_DOMAIN_2"/>
    <property type="match status" value="1"/>
</dbReference>
<proteinExistence type="predicted"/>
<keyword evidence="11" id="KW-1185">Reference proteome</keyword>
<dbReference type="PANTHER" id="PTHR13173">
    <property type="entry name" value="WW DOMAIN BINDING PROTEIN 4"/>
    <property type="match status" value="1"/>
</dbReference>
<evidence type="ECO:0000256" key="3">
    <source>
        <dbReference type="ARBA" id="ARBA00022771"/>
    </source>
</evidence>
<evidence type="ECO:0000259" key="8">
    <source>
        <dbReference type="PROSITE" id="PS50171"/>
    </source>
</evidence>
<dbReference type="EMBL" id="KL363203">
    <property type="protein sequence ID" value="KFD54932.1"/>
    <property type="molecule type" value="Genomic_DNA"/>
</dbReference>
<accession>A0A085MCI6</accession>
<reference evidence="9 11" key="1">
    <citation type="journal article" date="2014" name="Nat. Genet.">
        <title>Genome and transcriptome of the porcine whipworm Trichuris suis.</title>
        <authorList>
            <person name="Jex A.R."/>
            <person name="Nejsum P."/>
            <person name="Schwarz E.M."/>
            <person name="Hu L."/>
            <person name="Young N.D."/>
            <person name="Hall R.S."/>
            <person name="Korhonen P.K."/>
            <person name="Liao S."/>
            <person name="Thamsborg S."/>
            <person name="Xia J."/>
            <person name="Xu P."/>
            <person name="Wang S."/>
            <person name="Scheerlinck J.P."/>
            <person name="Hofmann A."/>
            <person name="Sternberg P.W."/>
            <person name="Wang J."/>
            <person name="Gasser R.B."/>
        </authorList>
    </citation>
    <scope>NUCLEOTIDE SEQUENCE [LARGE SCALE GENOMIC DNA]</scope>
    <source>
        <strain evidence="10">DCEP-RM93F</strain>
        <strain evidence="9">DCEP-RM93M</strain>
    </source>
</reference>
<keyword evidence="4" id="KW-0862">Zinc</keyword>
<keyword evidence="5" id="KW-0539">Nucleus</keyword>
<feature type="domain" description="Matrin-type" evidence="8">
    <location>
        <begin position="11"/>
        <end position="42"/>
    </location>
</feature>
<evidence type="ECO:0000256" key="5">
    <source>
        <dbReference type="ARBA" id="ARBA00023242"/>
    </source>
</evidence>
<feature type="compositionally biased region" description="Polar residues" evidence="6">
    <location>
        <begin position="164"/>
        <end position="175"/>
    </location>
</feature>
<dbReference type="AlphaFoldDB" id="A0A085MCI6"/>
<dbReference type="GO" id="GO:0000398">
    <property type="term" value="P:mRNA splicing, via spliceosome"/>
    <property type="evidence" value="ECO:0007669"/>
    <property type="project" value="InterPro"/>
</dbReference>
<evidence type="ECO:0000256" key="1">
    <source>
        <dbReference type="ARBA" id="ARBA00004123"/>
    </source>
</evidence>
<dbReference type="Proteomes" id="UP000030758">
    <property type="component" value="Unassembled WGS sequence"/>
</dbReference>
<evidence type="ECO:0000259" key="7">
    <source>
        <dbReference type="PROSITE" id="PS50020"/>
    </source>
</evidence>
<evidence type="ECO:0000313" key="9">
    <source>
        <dbReference type="EMBL" id="KFD54932.1"/>
    </source>
</evidence>
<keyword evidence="3" id="KW-0863">Zinc-finger</keyword>
<evidence type="ECO:0000256" key="4">
    <source>
        <dbReference type="ARBA" id="ARBA00022833"/>
    </source>
</evidence>
<dbReference type="PANTHER" id="PTHR13173:SF10">
    <property type="entry name" value="WW DOMAIN-BINDING PROTEIN 4"/>
    <property type="match status" value="1"/>
</dbReference>
<dbReference type="GO" id="GO:0008270">
    <property type="term" value="F:zinc ion binding"/>
    <property type="evidence" value="ECO:0007669"/>
    <property type="project" value="UniProtKB-KW"/>
</dbReference>
<dbReference type="InterPro" id="IPR036020">
    <property type="entry name" value="WW_dom_sf"/>
</dbReference>
<dbReference type="Gene3D" id="2.20.70.10">
    <property type="match status" value="1"/>
</dbReference>
<evidence type="ECO:0000313" key="10">
    <source>
        <dbReference type="EMBL" id="KFD68410.1"/>
    </source>
</evidence>
<name>A0A085MCI6_9BILA</name>
<dbReference type="GO" id="GO:0003723">
    <property type="term" value="F:RNA binding"/>
    <property type="evidence" value="ECO:0007669"/>
    <property type="project" value="TreeGrafter"/>
</dbReference>
<dbReference type="InterPro" id="IPR040023">
    <property type="entry name" value="WBP4"/>
</dbReference>
<dbReference type="PROSITE" id="PS50171">
    <property type="entry name" value="ZF_MATRIN"/>
    <property type="match status" value="1"/>
</dbReference>
<dbReference type="GO" id="GO:0071011">
    <property type="term" value="C:precatalytic spliceosome"/>
    <property type="evidence" value="ECO:0007669"/>
    <property type="project" value="TreeGrafter"/>
</dbReference>
<feature type="compositionally biased region" description="Low complexity" evidence="6">
    <location>
        <begin position="267"/>
        <end position="278"/>
    </location>
</feature>
<feature type="region of interest" description="Disordered" evidence="6">
    <location>
        <begin position="164"/>
        <end position="185"/>
    </location>
</feature>
<evidence type="ECO:0008006" key="12">
    <source>
        <dbReference type="Google" id="ProtNLM"/>
    </source>
</evidence>
<dbReference type="Proteomes" id="UP000030764">
    <property type="component" value="Unassembled WGS sequence"/>
</dbReference>
<evidence type="ECO:0000256" key="6">
    <source>
        <dbReference type="SAM" id="MobiDB-lite"/>
    </source>
</evidence>
<dbReference type="CDD" id="cd00201">
    <property type="entry name" value="WW"/>
    <property type="match status" value="1"/>
</dbReference>
<sequence>MTDVWRSVGKKYCEICKCWYYNNAISSNRHHMGGRHKASVAKKLRELGQKSREMSLAEKQQRSMLLQMEVGARAAMKADETAATSKRTPVQRGYGAQTPNYGSSCATTFSRESRANDTGNFAIWFEAATPEGQIYYWNCITHKTSWKAPKEGYVTISAQLQQTANRRSKTTTSRTDMAPAASSLPVVSPSLPCIPSPPPIGPFVNVPLETSQVEVDTTSSISVVAPTSVPSLPDEPKCKVEEKPLPLGHPYGPWQTVEITDKKEATSQETTETAQSWQQDHDEDETDEDLQFNEKKVKLQSKTGEGVVEFKKRKATCASRRRRTKFDD</sequence>
<keyword evidence="2" id="KW-0479">Metal-binding</keyword>
<protein>
    <recommendedName>
        <fullName evidence="12">WW domain-binding protein 4</fullName>
    </recommendedName>
</protein>
<dbReference type="EMBL" id="KL367505">
    <property type="protein sequence ID" value="KFD68410.1"/>
    <property type="molecule type" value="Genomic_DNA"/>
</dbReference>
<feature type="compositionally biased region" description="Acidic residues" evidence="6">
    <location>
        <begin position="281"/>
        <end position="291"/>
    </location>
</feature>
<dbReference type="SMART" id="SM00456">
    <property type="entry name" value="WW"/>
    <property type="match status" value="1"/>
</dbReference>
<dbReference type="InterPro" id="IPR000690">
    <property type="entry name" value="Matrin/U1-C_Znf_C2H2"/>
</dbReference>
<gene>
    <name evidence="9" type="ORF">M513_04114</name>
    <name evidence="10" type="ORF">M514_04114</name>
</gene>
<dbReference type="Pfam" id="PF00397">
    <property type="entry name" value="WW"/>
    <property type="match status" value="1"/>
</dbReference>
<organism evidence="9 11">
    <name type="scientific">Trichuris suis</name>
    <name type="common">pig whipworm</name>
    <dbReference type="NCBI Taxonomy" id="68888"/>
    <lineage>
        <taxon>Eukaryota</taxon>
        <taxon>Metazoa</taxon>
        <taxon>Ecdysozoa</taxon>
        <taxon>Nematoda</taxon>
        <taxon>Enoplea</taxon>
        <taxon>Dorylaimia</taxon>
        <taxon>Trichinellida</taxon>
        <taxon>Trichuridae</taxon>
        <taxon>Trichuris</taxon>
    </lineage>
</organism>
<dbReference type="InterPro" id="IPR001202">
    <property type="entry name" value="WW_dom"/>
</dbReference>
<comment type="subcellular location">
    <subcellularLocation>
        <location evidence="1">Nucleus</location>
    </subcellularLocation>
</comment>
<feature type="domain" description="WW" evidence="7">
    <location>
        <begin position="124"/>
        <end position="151"/>
    </location>
</feature>
<feature type="region of interest" description="Disordered" evidence="6">
    <location>
        <begin position="243"/>
        <end position="296"/>
    </location>
</feature>
<dbReference type="SUPFAM" id="SSF51045">
    <property type="entry name" value="WW domain"/>
    <property type="match status" value="1"/>
</dbReference>